<gene>
    <name evidence="2" type="ORF">CWO07_21010</name>
</gene>
<evidence type="ECO:0000256" key="1">
    <source>
        <dbReference type="ARBA" id="ARBA00023172"/>
    </source>
</evidence>
<name>A0A2T5EQJ8_VIBSP</name>
<reference evidence="2 3" key="1">
    <citation type="submission" date="2017-11" db="EMBL/GenBank/DDBJ databases">
        <title>Population delineation of vibrios coincides with oyster pathogenicity.</title>
        <authorList>
            <person name="Bruto M."/>
            <person name="Labreuche Y."/>
            <person name="James A."/>
            <person name="Piel D."/>
            <person name="Chenivesse S."/>
            <person name="Petton B."/>
            <person name="Polz M.F."/>
            <person name="Le Roux F."/>
        </authorList>
    </citation>
    <scope>NUCLEOTIDE SEQUENCE [LARGE SCALE GENOMIC DNA]</scope>
    <source>
        <strain evidence="2 3">FF_144</strain>
    </source>
</reference>
<dbReference type="GO" id="GO:0003677">
    <property type="term" value="F:DNA binding"/>
    <property type="evidence" value="ECO:0007669"/>
    <property type="project" value="InterPro"/>
</dbReference>
<dbReference type="EMBL" id="PIFK01000054">
    <property type="protein sequence ID" value="PTP25956.1"/>
    <property type="molecule type" value="Genomic_DNA"/>
</dbReference>
<sequence length="683" mass="78681">MPTKHLYLDDFPAQHKVQEVDVVTLYHEERFDELDKVVVCKDISGNVTATFGDSDWNCFAFSRRKMKNTLNFKELDNNLKLQRELKIFTYGWLFNKSPQKRKALKFSGTHGRLCDAMRAYRYLAEQDFGSIHALSKTSNWTDLELYLVKKQYAQSSLEKCFVAINAIIKDTTWHQVKHGLSELIKSETLAKKLSQIEGQQTITIPERLCNSIYGKAIELIEGAHPHRELIAQVENKLQDNYLKGKRILDEKVANGATFSFMLPNGQVDKHKRSVAIFHNQPQEAHEIIAPLAQKLSSIPLKDGLDFQSYLGQLITASYIVCGGFSGMRDSELDKLTPNSYYMDIFEGREYHMLQSHTFKLGEKRETWVTTSSSKTAIEVMAELTGRWRKEVVYPDKKYTNALWVNQSARSKPPVLITDWNRRLKQFCKQFKFILNEDDYQECLDSNPQSLEKIKKTIKVGQPWPMSTHQFRRTLAFYCIKNRFGTMVALKQQFKHLYLAMTEWYTNGGRLASYRSLVVDEKIQAMLENINAETTANKIFKQWHSNEKLSGSHGKAIVKMRGDVPTIYSSWDVIYQAVKDGKLTLHGSLHSYCKSGYDCDMDGVVAPQFCVDCGSGSSIIDGQQAKWWQRKHSSLTAYMNTNSDDINTSERSHYITQIRAAEIVMRDFDMDFEPFEPELKISEV</sequence>
<keyword evidence="1" id="KW-0233">DNA recombination</keyword>
<accession>A0A2T5EQJ8</accession>
<proteinExistence type="predicted"/>
<dbReference type="GO" id="GO:0015074">
    <property type="term" value="P:DNA integration"/>
    <property type="evidence" value="ECO:0007669"/>
    <property type="project" value="InterPro"/>
</dbReference>
<evidence type="ECO:0008006" key="4">
    <source>
        <dbReference type="Google" id="ProtNLM"/>
    </source>
</evidence>
<evidence type="ECO:0000313" key="3">
    <source>
        <dbReference type="Proteomes" id="UP000244197"/>
    </source>
</evidence>
<protein>
    <recommendedName>
        <fullName evidence="4">Integrase</fullName>
    </recommendedName>
</protein>
<dbReference type="InterPro" id="IPR013762">
    <property type="entry name" value="Integrase-like_cat_sf"/>
</dbReference>
<dbReference type="Proteomes" id="UP000244197">
    <property type="component" value="Unassembled WGS sequence"/>
</dbReference>
<dbReference type="InterPro" id="IPR011010">
    <property type="entry name" value="DNA_brk_join_enz"/>
</dbReference>
<dbReference type="AlphaFoldDB" id="A0A2T5EQJ8"/>
<organism evidence="2 3">
    <name type="scientific">Vibrio splendidus</name>
    <dbReference type="NCBI Taxonomy" id="29497"/>
    <lineage>
        <taxon>Bacteria</taxon>
        <taxon>Pseudomonadati</taxon>
        <taxon>Pseudomonadota</taxon>
        <taxon>Gammaproteobacteria</taxon>
        <taxon>Vibrionales</taxon>
        <taxon>Vibrionaceae</taxon>
        <taxon>Vibrio</taxon>
    </lineage>
</organism>
<dbReference type="GO" id="GO:0006310">
    <property type="term" value="P:DNA recombination"/>
    <property type="evidence" value="ECO:0007669"/>
    <property type="project" value="UniProtKB-KW"/>
</dbReference>
<comment type="caution">
    <text evidence="2">The sequence shown here is derived from an EMBL/GenBank/DDBJ whole genome shotgun (WGS) entry which is preliminary data.</text>
</comment>
<dbReference type="RefSeq" id="WP_108188213.1">
    <property type="nucleotide sequence ID" value="NZ_PIFK01000054.1"/>
</dbReference>
<dbReference type="Gene3D" id="1.10.443.10">
    <property type="entry name" value="Intergrase catalytic core"/>
    <property type="match status" value="1"/>
</dbReference>
<evidence type="ECO:0000313" key="2">
    <source>
        <dbReference type="EMBL" id="PTP25956.1"/>
    </source>
</evidence>
<dbReference type="SUPFAM" id="SSF56349">
    <property type="entry name" value="DNA breaking-rejoining enzymes"/>
    <property type="match status" value="1"/>
</dbReference>